<accession>A0A9X3TTT2</accession>
<organism evidence="8 9">
    <name type="scientific">Brevibacillus thermoruber</name>
    <dbReference type="NCBI Taxonomy" id="33942"/>
    <lineage>
        <taxon>Bacteria</taxon>
        <taxon>Bacillati</taxon>
        <taxon>Bacillota</taxon>
        <taxon>Bacilli</taxon>
        <taxon>Bacillales</taxon>
        <taxon>Paenibacillaceae</taxon>
        <taxon>Brevibacillus</taxon>
    </lineage>
</organism>
<feature type="transmembrane region" description="Helical" evidence="7">
    <location>
        <begin position="6"/>
        <end position="30"/>
    </location>
</feature>
<dbReference type="EMBL" id="JAPYYP010000055">
    <property type="protein sequence ID" value="MDA5110976.1"/>
    <property type="molecule type" value="Genomic_DNA"/>
</dbReference>
<evidence type="ECO:0000313" key="8">
    <source>
        <dbReference type="EMBL" id="MDA5110976.1"/>
    </source>
</evidence>
<dbReference type="InterPro" id="IPR027417">
    <property type="entry name" value="P-loop_NTPase"/>
</dbReference>
<name>A0A9X3TTT2_9BACL</name>
<evidence type="ECO:0000256" key="5">
    <source>
        <dbReference type="ARBA" id="ARBA00022989"/>
    </source>
</evidence>
<dbReference type="InterPro" id="IPR051539">
    <property type="entry name" value="T4SS-coupling_protein"/>
</dbReference>
<dbReference type="PANTHER" id="PTHR37937">
    <property type="entry name" value="CONJUGATIVE TRANSFER: DNA TRANSPORT"/>
    <property type="match status" value="1"/>
</dbReference>
<comment type="subcellular location">
    <subcellularLocation>
        <location evidence="1">Cell membrane</location>
        <topology evidence="1">Multi-pass membrane protein</topology>
    </subcellularLocation>
</comment>
<dbReference type="RefSeq" id="WP_271141039.1">
    <property type="nucleotide sequence ID" value="NZ_JAPYYP010000055.1"/>
</dbReference>
<dbReference type="Gene3D" id="3.40.50.300">
    <property type="entry name" value="P-loop containing nucleotide triphosphate hydrolases"/>
    <property type="match status" value="2"/>
</dbReference>
<sequence>MLSRKWIFAISTVVIEIVALPYLLAFLWLLNKTKQFKGLMDAWFKQVTTEPVGTYFHVLSDSTLLKTFLLLQLIVAAFLLQTLWRPEKKVLNQRNRRLREGVGGPEAAGDGQHGTSRWQSEEELDASTTVWYADDPPKETGLVIGMKYVTVRGRKRMKVWQITRDGHNLIIGATRSGKSRRMVMPTIWSIAKKGESMILSDPKGELYARSHKYLRELGYEVVMLDFRNPKRGNYWNLMDPIRRAIEEEDYARASEAAWDVAHTIVHQKQHSGDPIWANGQESIIAALMLLVATEAPKQEQKHLASVYTILSEMGETIQFADGSEMNPLLEYLKSLPMGHIARTTLATARVSPEKMRASFLGGATVDLRLFADPAIARMTSKQDHDLAGPGKRKTAVFMIIPDEKSTRHVLATLYVSQTYEALVQLANEHHGRLPVRVHYLLDEFGNLPPITDFGTKITVSAGRGILFNLIVQDLGQIKKKYKDEDTTIIGNCQTWIYLLTRDMDTAKKLSEMTGKYTVATQSQSANVQTKDISTGYSSGLTSRPLLMPDEILRFPENQALVLQARQFPAITPLPDLSHWPADQDLELAEDHVVKPLSSDPVDVWLPGQQQEEPEEIVEYGELVKPKKKSIFDDEDEEE</sequence>
<evidence type="ECO:0000313" key="9">
    <source>
        <dbReference type="Proteomes" id="UP001151071"/>
    </source>
</evidence>
<reference evidence="8" key="1">
    <citation type="submission" date="2022-12" db="EMBL/GenBank/DDBJ databases">
        <title>Draft genome sequence of the thermophilic strain Brevibacillus thermoruber HT42, isolated from Los Humeros, Puebla, Mexico, with biotechnological potential.</title>
        <authorList>
            <person name="Lara Sanchez J."/>
            <person name="Solis Palacios R."/>
            <person name="Bustos Baena A.S."/>
            <person name="Ruz Baez A.E."/>
            <person name="Espinosa Luna G."/>
            <person name="Oliart Ros R.M."/>
        </authorList>
    </citation>
    <scope>NUCLEOTIDE SEQUENCE</scope>
    <source>
        <strain evidence="8">HT42</strain>
    </source>
</reference>
<comment type="caution">
    <text evidence="8">The sequence shown here is derived from an EMBL/GenBank/DDBJ whole genome shotgun (WGS) entry which is preliminary data.</text>
</comment>
<dbReference type="PANTHER" id="PTHR37937:SF1">
    <property type="entry name" value="CONJUGATIVE TRANSFER: DNA TRANSPORT"/>
    <property type="match status" value="1"/>
</dbReference>
<evidence type="ECO:0000256" key="7">
    <source>
        <dbReference type="SAM" id="Phobius"/>
    </source>
</evidence>
<keyword evidence="6 7" id="KW-0472">Membrane</keyword>
<evidence type="ECO:0000256" key="6">
    <source>
        <dbReference type="ARBA" id="ARBA00023136"/>
    </source>
</evidence>
<evidence type="ECO:0000256" key="1">
    <source>
        <dbReference type="ARBA" id="ARBA00004651"/>
    </source>
</evidence>
<dbReference type="GO" id="GO:0005886">
    <property type="term" value="C:plasma membrane"/>
    <property type="evidence" value="ECO:0007669"/>
    <property type="project" value="UniProtKB-SubCell"/>
</dbReference>
<protein>
    <submittedName>
        <fullName evidence="8">Type IV secretory system conjugative DNA transfer family protein</fullName>
    </submittedName>
</protein>
<dbReference type="InterPro" id="IPR003688">
    <property type="entry name" value="TraG/VirD4"/>
</dbReference>
<dbReference type="Pfam" id="PF02534">
    <property type="entry name" value="T4SS-DNA_transf"/>
    <property type="match status" value="1"/>
</dbReference>
<dbReference type="SUPFAM" id="SSF52540">
    <property type="entry name" value="P-loop containing nucleoside triphosphate hydrolases"/>
    <property type="match status" value="1"/>
</dbReference>
<evidence type="ECO:0000256" key="3">
    <source>
        <dbReference type="ARBA" id="ARBA00022475"/>
    </source>
</evidence>
<keyword evidence="4 7" id="KW-0812">Transmembrane</keyword>
<dbReference type="CDD" id="cd01127">
    <property type="entry name" value="TrwB_TraG_TraD_VirD4"/>
    <property type="match status" value="1"/>
</dbReference>
<gene>
    <name evidence="8" type="ORF">O3V59_21820</name>
</gene>
<dbReference type="Proteomes" id="UP001151071">
    <property type="component" value="Unassembled WGS sequence"/>
</dbReference>
<keyword evidence="3" id="KW-1003">Cell membrane</keyword>
<evidence type="ECO:0000256" key="4">
    <source>
        <dbReference type="ARBA" id="ARBA00022692"/>
    </source>
</evidence>
<comment type="similarity">
    <text evidence="2">Belongs to the VirD4/TraG family.</text>
</comment>
<dbReference type="NCBIfam" id="NF045973">
    <property type="entry name" value="conju_CD1115"/>
    <property type="match status" value="1"/>
</dbReference>
<keyword evidence="9" id="KW-1185">Reference proteome</keyword>
<evidence type="ECO:0000256" key="2">
    <source>
        <dbReference type="ARBA" id="ARBA00008806"/>
    </source>
</evidence>
<keyword evidence="5 7" id="KW-1133">Transmembrane helix</keyword>
<dbReference type="AlphaFoldDB" id="A0A9X3TTT2"/>
<proteinExistence type="inferred from homology"/>